<dbReference type="Pfam" id="PF18480">
    <property type="entry name" value="DUF5615"/>
    <property type="match status" value="1"/>
</dbReference>
<evidence type="ECO:0000313" key="3">
    <source>
        <dbReference type="Proteomes" id="UP000033423"/>
    </source>
</evidence>
<dbReference type="Proteomes" id="UP000033423">
    <property type="component" value="Unassembled WGS sequence"/>
</dbReference>
<dbReference type="InterPro" id="IPR041049">
    <property type="entry name" value="DUF5615"/>
</dbReference>
<evidence type="ECO:0000259" key="1">
    <source>
        <dbReference type="Pfam" id="PF18480"/>
    </source>
</evidence>
<organism evidence="2 3">
    <name type="scientific">Candidatus Magnetobacterium bavaricum</name>
    <dbReference type="NCBI Taxonomy" id="29290"/>
    <lineage>
        <taxon>Bacteria</taxon>
        <taxon>Pseudomonadati</taxon>
        <taxon>Nitrospirota</taxon>
        <taxon>Thermodesulfovibrionia</taxon>
        <taxon>Thermodesulfovibrionales</taxon>
        <taxon>Candidatus Magnetobacteriaceae</taxon>
        <taxon>Candidatus Magnetobacterium</taxon>
    </lineage>
</organism>
<keyword evidence="3" id="KW-1185">Reference proteome</keyword>
<comment type="caution">
    <text evidence="2">The sequence shown here is derived from an EMBL/GenBank/DDBJ whole genome shotgun (WGS) entry which is preliminary data.</text>
</comment>
<dbReference type="AlphaFoldDB" id="A0A0F3GN76"/>
<sequence length="71" mass="8301">MRFLADMGVSWRVVQYLIQEGHEAIHIREEGLHRLPNGKIFDKAYAEKRIVLTFDLDFGEIISRRAEVTIT</sequence>
<name>A0A0F3GN76_9BACT</name>
<dbReference type="EMBL" id="LACI01001906">
    <property type="protein sequence ID" value="KJU83424.1"/>
    <property type="molecule type" value="Genomic_DNA"/>
</dbReference>
<feature type="non-terminal residue" evidence="2">
    <location>
        <position position="71"/>
    </location>
</feature>
<protein>
    <recommendedName>
        <fullName evidence="1">DUF5615 domain-containing protein</fullName>
    </recommendedName>
</protein>
<feature type="domain" description="DUF5615" evidence="1">
    <location>
        <begin position="1"/>
        <end position="65"/>
    </location>
</feature>
<accession>A0A0F3GN76</accession>
<gene>
    <name evidence="2" type="ORF">MBAV_004381</name>
</gene>
<reference evidence="2 3" key="1">
    <citation type="submission" date="2015-02" db="EMBL/GenBank/DDBJ databases">
        <title>Single-cell genomics of uncultivated deep-branching MTB reveals a conserved set of magnetosome genes.</title>
        <authorList>
            <person name="Kolinko S."/>
            <person name="Richter M."/>
            <person name="Glockner F.O."/>
            <person name="Brachmann A."/>
            <person name="Schuler D."/>
        </authorList>
    </citation>
    <scope>NUCLEOTIDE SEQUENCE [LARGE SCALE GENOMIC DNA]</scope>
    <source>
        <strain evidence="2">TM-1</strain>
    </source>
</reference>
<evidence type="ECO:0000313" key="2">
    <source>
        <dbReference type="EMBL" id="KJU83424.1"/>
    </source>
</evidence>
<proteinExistence type="predicted"/>